<protein>
    <submittedName>
        <fullName evidence="2">CHK kinase-like domain-containing protein</fullName>
    </submittedName>
</protein>
<dbReference type="WBParaSite" id="PS1159_v2.g6635.t1">
    <property type="protein sequence ID" value="PS1159_v2.g6635.t1"/>
    <property type="gene ID" value="PS1159_v2.g6635"/>
</dbReference>
<evidence type="ECO:0000313" key="1">
    <source>
        <dbReference type="Proteomes" id="UP000887580"/>
    </source>
</evidence>
<reference evidence="2" key="1">
    <citation type="submission" date="2022-11" db="UniProtKB">
        <authorList>
            <consortium name="WormBaseParasite"/>
        </authorList>
    </citation>
    <scope>IDENTIFICATION</scope>
</reference>
<name>A0AC35GM19_9BILA</name>
<accession>A0AC35GM19</accession>
<proteinExistence type="predicted"/>
<organism evidence="1 2">
    <name type="scientific">Panagrolaimus sp. PS1159</name>
    <dbReference type="NCBI Taxonomy" id="55785"/>
    <lineage>
        <taxon>Eukaryota</taxon>
        <taxon>Metazoa</taxon>
        <taxon>Ecdysozoa</taxon>
        <taxon>Nematoda</taxon>
        <taxon>Chromadorea</taxon>
        <taxon>Rhabditida</taxon>
        <taxon>Tylenchina</taxon>
        <taxon>Panagrolaimomorpha</taxon>
        <taxon>Panagrolaimoidea</taxon>
        <taxon>Panagrolaimidae</taxon>
        <taxon>Panagrolaimus</taxon>
    </lineage>
</organism>
<evidence type="ECO:0000313" key="2">
    <source>
        <dbReference type="WBParaSite" id="PS1159_v2.g6635.t1"/>
    </source>
</evidence>
<dbReference type="Proteomes" id="UP000887580">
    <property type="component" value="Unplaced"/>
</dbReference>
<sequence>MELPGRSEGVLLPVVLSHDDFWAGNLLFSDDGKLITILDWQISRFTSPTQDFAALLALSLSSDCRRKNEMKYLEFYFETLKHYLNEFNVENDKGYRNLNFENLKKVYKISLKIAIFRVIITWQNYDSFNPGEKEGSETPLQNLIRCLIEDLEDIL</sequence>